<dbReference type="Pfam" id="PF00619">
    <property type="entry name" value="CARD"/>
    <property type="match status" value="1"/>
</dbReference>
<dbReference type="GO" id="GO:0042981">
    <property type="term" value="P:regulation of apoptotic process"/>
    <property type="evidence" value="ECO:0007669"/>
    <property type="project" value="InterPro"/>
</dbReference>
<dbReference type="FunFam" id="1.10.533.10:FF:000013">
    <property type="entry name" value="Apoptosis-associated speck-like protein containing a CARD"/>
    <property type="match status" value="1"/>
</dbReference>
<name>A0A9N7VP80_PLEPL</name>
<evidence type="ECO:0000256" key="1">
    <source>
        <dbReference type="ARBA" id="ARBA00004110"/>
    </source>
</evidence>
<evidence type="ECO:0000313" key="10">
    <source>
        <dbReference type="EMBL" id="CAB1452783.1"/>
    </source>
</evidence>
<dbReference type="AlphaFoldDB" id="A0A9N7VP80"/>
<dbReference type="InterPro" id="IPR001315">
    <property type="entry name" value="CARD"/>
</dbReference>
<protein>
    <recommendedName>
        <fullName evidence="12">Apoptosis-associated speck-like protein containing a CARD</fullName>
    </recommendedName>
</protein>
<dbReference type="InterPro" id="IPR051249">
    <property type="entry name" value="NLRP_Inflammasome"/>
</dbReference>
<dbReference type="GO" id="GO:0045087">
    <property type="term" value="P:innate immune response"/>
    <property type="evidence" value="ECO:0007669"/>
    <property type="project" value="UniProtKB-KW"/>
</dbReference>
<keyword evidence="4" id="KW-0391">Immunity</keyword>
<keyword evidence="3" id="KW-0399">Innate immunity</keyword>
<evidence type="ECO:0008006" key="12">
    <source>
        <dbReference type="Google" id="ProtNLM"/>
    </source>
</evidence>
<feature type="domain" description="Pyrin" evidence="9">
    <location>
        <begin position="1"/>
        <end position="95"/>
    </location>
</feature>
<dbReference type="GO" id="GO:0061702">
    <property type="term" value="C:canonical inflammasome complex"/>
    <property type="evidence" value="ECO:0007669"/>
    <property type="project" value="UniProtKB-SubCell"/>
</dbReference>
<dbReference type="InterPro" id="IPR033516">
    <property type="entry name" value="CARD8/ASC/NALP1_CARD"/>
</dbReference>
<comment type="subcellular location">
    <subcellularLocation>
        <location evidence="1">Inflammasome</location>
    </subcellularLocation>
</comment>
<dbReference type="SMART" id="SM01289">
    <property type="entry name" value="PYRIN"/>
    <property type="match status" value="1"/>
</dbReference>
<dbReference type="Proteomes" id="UP001153269">
    <property type="component" value="Unassembled WGS sequence"/>
</dbReference>
<evidence type="ECO:0000256" key="7">
    <source>
        <dbReference type="SAM" id="MobiDB-lite"/>
    </source>
</evidence>
<gene>
    <name evidence="10" type="ORF">PLEPLA_LOCUS40533</name>
</gene>
<keyword evidence="5" id="KW-0395">Inflammatory response</keyword>
<proteinExistence type="predicted"/>
<reference evidence="10" key="1">
    <citation type="submission" date="2020-03" db="EMBL/GenBank/DDBJ databases">
        <authorList>
            <person name="Weist P."/>
        </authorList>
    </citation>
    <scope>NUCLEOTIDE SEQUENCE</scope>
</reference>
<dbReference type="SUPFAM" id="SSF47986">
    <property type="entry name" value="DEATH domain"/>
    <property type="match status" value="2"/>
</dbReference>
<evidence type="ECO:0000256" key="5">
    <source>
        <dbReference type="ARBA" id="ARBA00023198"/>
    </source>
</evidence>
<feature type="domain" description="CARD" evidence="8">
    <location>
        <begin position="120"/>
        <end position="205"/>
    </location>
</feature>
<dbReference type="InterPro" id="IPR011029">
    <property type="entry name" value="DEATH-like_dom_sf"/>
</dbReference>
<keyword evidence="11" id="KW-1185">Reference proteome</keyword>
<dbReference type="EMBL" id="CADEAL010004143">
    <property type="protein sequence ID" value="CAB1452783.1"/>
    <property type="molecule type" value="Genomic_DNA"/>
</dbReference>
<evidence type="ECO:0000256" key="4">
    <source>
        <dbReference type="ARBA" id="ARBA00022859"/>
    </source>
</evidence>
<organism evidence="10 11">
    <name type="scientific">Pleuronectes platessa</name>
    <name type="common">European plaice</name>
    <dbReference type="NCBI Taxonomy" id="8262"/>
    <lineage>
        <taxon>Eukaryota</taxon>
        <taxon>Metazoa</taxon>
        <taxon>Chordata</taxon>
        <taxon>Craniata</taxon>
        <taxon>Vertebrata</taxon>
        <taxon>Euteleostomi</taxon>
        <taxon>Actinopterygii</taxon>
        <taxon>Neopterygii</taxon>
        <taxon>Teleostei</taxon>
        <taxon>Neoteleostei</taxon>
        <taxon>Acanthomorphata</taxon>
        <taxon>Carangaria</taxon>
        <taxon>Pleuronectiformes</taxon>
        <taxon>Pleuronectoidei</taxon>
        <taxon>Pleuronectidae</taxon>
        <taxon>Pleuronectes</taxon>
    </lineage>
</organism>
<evidence type="ECO:0000313" key="11">
    <source>
        <dbReference type="Proteomes" id="UP001153269"/>
    </source>
</evidence>
<evidence type="ECO:0000259" key="9">
    <source>
        <dbReference type="PROSITE" id="PS50824"/>
    </source>
</evidence>
<evidence type="ECO:0000256" key="6">
    <source>
        <dbReference type="ARBA" id="ARBA00023233"/>
    </source>
</evidence>
<dbReference type="PROSITE" id="PS50209">
    <property type="entry name" value="CARD"/>
    <property type="match status" value="1"/>
</dbReference>
<dbReference type="PANTHER" id="PTHR46985">
    <property type="entry name" value="NACHT, LRR AND PYD DOMAINS-CONTAINING PROTEIN 1"/>
    <property type="match status" value="1"/>
</dbReference>
<dbReference type="Pfam" id="PF02758">
    <property type="entry name" value="PYRIN"/>
    <property type="match status" value="1"/>
</dbReference>
<sequence>MAPKSVKKLLADTLEDLTEQNLDKFRHRLVNRQEEPRVRLNRVEGKNFLVLTDVLVSTFTEKGAVPVAEEILREIDCNQEAERLVEEYAKQSSNSGSRDDAKASCGATGGNGKAEGGCSEKHFVDKHKLELINRVSNIEPILDELLEKKVILEEAYAKIRALSTSQEKMRELFSTSLRASETCKDIFYEILKKNEAYLVDDLQGK</sequence>
<evidence type="ECO:0000259" key="8">
    <source>
        <dbReference type="PROSITE" id="PS50209"/>
    </source>
</evidence>
<dbReference type="PANTHER" id="PTHR46985:SF2">
    <property type="entry name" value="APOPTOSIS-ASSOCIATED SPECK-LIKE PROTEIN CONTAINING A CARD"/>
    <property type="match status" value="1"/>
</dbReference>
<comment type="caution">
    <text evidence="10">The sequence shown here is derived from an EMBL/GenBank/DDBJ whole genome shotgun (WGS) entry which is preliminary data.</text>
</comment>
<dbReference type="PROSITE" id="PS50824">
    <property type="entry name" value="DAPIN"/>
    <property type="match status" value="1"/>
</dbReference>
<accession>A0A9N7VP80</accession>
<dbReference type="InterPro" id="IPR004020">
    <property type="entry name" value="DAPIN"/>
</dbReference>
<keyword evidence="2" id="KW-0963">Cytoplasm</keyword>
<evidence type="ECO:0000256" key="3">
    <source>
        <dbReference type="ARBA" id="ARBA00022588"/>
    </source>
</evidence>
<dbReference type="CDD" id="cd08330">
    <property type="entry name" value="CARD_ASC_NALP1"/>
    <property type="match status" value="1"/>
</dbReference>
<feature type="region of interest" description="Disordered" evidence="7">
    <location>
        <begin position="88"/>
        <end position="111"/>
    </location>
</feature>
<dbReference type="GO" id="GO:0006954">
    <property type="term" value="P:inflammatory response"/>
    <property type="evidence" value="ECO:0007669"/>
    <property type="project" value="UniProtKB-KW"/>
</dbReference>
<evidence type="ECO:0000256" key="2">
    <source>
        <dbReference type="ARBA" id="ARBA00022490"/>
    </source>
</evidence>
<dbReference type="Gene3D" id="1.10.533.10">
    <property type="entry name" value="Death Domain, Fas"/>
    <property type="match status" value="2"/>
</dbReference>
<keyword evidence="6" id="KW-1271">Inflammasome</keyword>